<reference evidence="4" key="1">
    <citation type="journal article" date="2019" name="Int. J. Syst. Evol. Microbiol.">
        <title>The Global Catalogue of Microorganisms (GCM) 10K type strain sequencing project: providing services to taxonomists for standard genome sequencing and annotation.</title>
        <authorList>
            <consortium name="The Broad Institute Genomics Platform"/>
            <consortium name="The Broad Institute Genome Sequencing Center for Infectious Disease"/>
            <person name="Wu L."/>
            <person name="Ma J."/>
        </authorList>
    </citation>
    <scope>NUCLEOTIDE SEQUENCE [LARGE SCALE GENOMIC DNA]</scope>
    <source>
        <strain evidence="4">JCM 31037</strain>
    </source>
</reference>
<dbReference type="RefSeq" id="WP_377576043.1">
    <property type="nucleotide sequence ID" value="NZ_JBHTMP010000058.1"/>
</dbReference>
<name>A0ABW3YN66_9ACTN</name>
<evidence type="ECO:0000256" key="2">
    <source>
        <dbReference type="SAM" id="SignalP"/>
    </source>
</evidence>
<proteinExistence type="predicted"/>
<evidence type="ECO:0000313" key="3">
    <source>
        <dbReference type="EMBL" id="MFD1324806.1"/>
    </source>
</evidence>
<dbReference type="EMBL" id="JBHTMP010000058">
    <property type="protein sequence ID" value="MFD1324806.1"/>
    <property type="molecule type" value="Genomic_DNA"/>
</dbReference>
<evidence type="ECO:0000256" key="1">
    <source>
        <dbReference type="SAM" id="MobiDB-lite"/>
    </source>
</evidence>
<dbReference type="Proteomes" id="UP001597260">
    <property type="component" value="Unassembled WGS sequence"/>
</dbReference>
<comment type="caution">
    <text evidence="3">The sequence shown here is derived from an EMBL/GenBank/DDBJ whole genome shotgun (WGS) entry which is preliminary data.</text>
</comment>
<keyword evidence="4" id="KW-1185">Reference proteome</keyword>
<feature type="chain" id="PRO_5047226739" description="Lipoprotein" evidence="2">
    <location>
        <begin position="22"/>
        <end position="232"/>
    </location>
</feature>
<evidence type="ECO:0008006" key="5">
    <source>
        <dbReference type="Google" id="ProtNLM"/>
    </source>
</evidence>
<protein>
    <recommendedName>
        <fullName evidence="5">Lipoprotein</fullName>
    </recommendedName>
</protein>
<feature type="region of interest" description="Disordered" evidence="1">
    <location>
        <begin position="25"/>
        <end position="74"/>
    </location>
</feature>
<gene>
    <name evidence="3" type="ORF">ACFQ4H_27345</name>
</gene>
<feature type="compositionally biased region" description="Polar residues" evidence="1">
    <location>
        <begin position="62"/>
        <end position="71"/>
    </location>
</feature>
<feature type="compositionally biased region" description="Low complexity" evidence="1">
    <location>
        <begin position="44"/>
        <end position="61"/>
    </location>
</feature>
<organism evidence="3 4">
    <name type="scientific">Micromonospora sonneratiae</name>
    <dbReference type="NCBI Taxonomy" id="1184706"/>
    <lineage>
        <taxon>Bacteria</taxon>
        <taxon>Bacillati</taxon>
        <taxon>Actinomycetota</taxon>
        <taxon>Actinomycetes</taxon>
        <taxon>Micromonosporales</taxon>
        <taxon>Micromonosporaceae</taxon>
        <taxon>Micromonospora</taxon>
    </lineage>
</organism>
<evidence type="ECO:0000313" key="4">
    <source>
        <dbReference type="Proteomes" id="UP001597260"/>
    </source>
</evidence>
<keyword evidence="2" id="KW-0732">Signal</keyword>
<feature type="signal peptide" evidence="2">
    <location>
        <begin position="1"/>
        <end position="21"/>
    </location>
</feature>
<accession>A0ABW3YN66</accession>
<sequence length="232" mass="23922">MRQRTLAAITMAAFAVVGLSACGGSSGDDVAAPPTTEAGLGTRESAPPTVEATAPAATPSVGTTKKPSTSRPVGKPLSCASIADAEVENAAVQLEDYPFDSIRLAGGLWSAEDGTQIELQDQCGLGDLNGDGVSDAIGVIKINTGGTGNFFTVVAWTSDAGRPRLVATKALGDRTPVQSIRINSSTRQATVVYLTRTPDAPTAVVNVRRTAIMRISGSRLVEVSHTDEPYHA</sequence>
<dbReference type="PROSITE" id="PS51257">
    <property type="entry name" value="PROKAR_LIPOPROTEIN"/>
    <property type="match status" value="1"/>
</dbReference>